<dbReference type="RefSeq" id="WP_190478741.1">
    <property type="nucleotide sequence ID" value="NZ_JACOFT010000002.1"/>
</dbReference>
<dbReference type="InterPro" id="IPR029063">
    <property type="entry name" value="SAM-dependent_MTases_sf"/>
</dbReference>
<feature type="domain" description="Methyltransferase" evidence="1">
    <location>
        <begin position="51"/>
        <end position="129"/>
    </location>
</feature>
<proteinExistence type="predicted"/>
<accession>A0ABR6XFE6</accession>
<dbReference type="CDD" id="cd02440">
    <property type="entry name" value="AdoMet_MTases"/>
    <property type="match status" value="1"/>
</dbReference>
<protein>
    <submittedName>
        <fullName evidence="2">Class I SAM-dependent methyltransferase</fullName>
    </submittedName>
</protein>
<reference evidence="2 3" key="1">
    <citation type="submission" date="2020-08" db="EMBL/GenBank/DDBJ databases">
        <title>Novel species isolated from subtropical streams in China.</title>
        <authorList>
            <person name="Lu H."/>
        </authorList>
    </citation>
    <scope>NUCLEOTIDE SEQUENCE [LARGE SCALE GENOMIC DNA]</scope>
    <source>
        <strain evidence="2 3">CCTCC AB 2015119</strain>
    </source>
</reference>
<dbReference type="Pfam" id="PF13649">
    <property type="entry name" value="Methyltransf_25"/>
    <property type="match status" value="1"/>
</dbReference>
<dbReference type="GO" id="GO:0032259">
    <property type="term" value="P:methylation"/>
    <property type="evidence" value="ECO:0007669"/>
    <property type="project" value="UniProtKB-KW"/>
</dbReference>
<evidence type="ECO:0000313" key="3">
    <source>
        <dbReference type="Proteomes" id="UP000637632"/>
    </source>
</evidence>
<keyword evidence="2" id="KW-0489">Methyltransferase</keyword>
<dbReference type="GO" id="GO:0008168">
    <property type="term" value="F:methyltransferase activity"/>
    <property type="evidence" value="ECO:0007669"/>
    <property type="project" value="UniProtKB-KW"/>
</dbReference>
<organism evidence="2 3">
    <name type="scientific">Undibacterium aquatile</name>
    <dbReference type="NCBI Taxonomy" id="1537398"/>
    <lineage>
        <taxon>Bacteria</taxon>
        <taxon>Pseudomonadati</taxon>
        <taxon>Pseudomonadota</taxon>
        <taxon>Betaproteobacteria</taxon>
        <taxon>Burkholderiales</taxon>
        <taxon>Oxalobacteraceae</taxon>
        <taxon>Undibacterium</taxon>
    </lineage>
</organism>
<evidence type="ECO:0000259" key="1">
    <source>
        <dbReference type="Pfam" id="PF13649"/>
    </source>
</evidence>
<dbReference type="Proteomes" id="UP000637632">
    <property type="component" value="Unassembled WGS sequence"/>
</dbReference>
<dbReference type="InterPro" id="IPR041698">
    <property type="entry name" value="Methyltransf_25"/>
</dbReference>
<evidence type="ECO:0000313" key="2">
    <source>
        <dbReference type="EMBL" id="MBC3811482.1"/>
    </source>
</evidence>
<dbReference type="EMBL" id="JACOFT010000002">
    <property type="protein sequence ID" value="MBC3811482.1"/>
    <property type="molecule type" value="Genomic_DNA"/>
</dbReference>
<keyword evidence="3" id="KW-1185">Reference proteome</keyword>
<dbReference type="SUPFAM" id="SSF53335">
    <property type="entry name" value="S-adenosyl-L-methionine-dependent methyltransferases"/>
    <property type="match status" value="1"/>
</dbReference>
<sequence>MHLIEKATVQAFHRSRLNGSTIQALGYRSQESQTRRFQALLQQGDFSHCSVLDLGCGFGDLKAFLDQHYKDFVYLGVDFLKEFIDGAQLRYGELANTQFFQADFLTVGLPEVDIVIASGSLNYRSENALHPWQSISRMWEAANKGLVFNLLDAAQFESDEVLRAYDQNEVLNFCRQLDPDTEIISGYLPDDFTVLMRK</sequence>
<comment type="caution">
    <text evidence="2">The sequence shown here is derived from an EMBL/GenBank/DDBJ whole genome shotgun (WGS) entry which is preliminary data.</text>
</comment>
<dbReference type="Gene3D" id="3.40.50.150">
    <property type="entry name" value="Vaccinia Virus protein VP39"/>
    <property type="match status" value="1"/>
</dbReference>
<keyword evidence="2" id="KW-0808">Transferase</keyword>
<name>A0ABR6XFE6_9BURK</name>
<gene>
    <name evidence="2" type="ORF">H8K26_08535</name>
</gene>